<dbReference type="OrthoDB" id="9799145at2"/>
<evidence type="ECO:0000313" key="3">
    <source>
        <dbReference type="Proteomes" id="UP000235584"/>
    </source>
</evidence>
<evidence type="ECO:0000313" key="2">
    <source>
        <dbReference type="EMBL" id="AUN97595.1"/>
    </source>
</evidence>
<comment type="caution">
    <text evidence="1">Lacks conserved residue(s) required for the propagation of feature annotation.</text>
</comment>
<dbReference type="GO" id="GO:0003824">
    <property type="term" value="F:catalytic activity"/>
    <property type="evidence" value="ECO:0007669"/>
    <property type="project" value="InterPro"/>
</dbReference>
<dbReference type="InterPro" id="IPR026026">
    <property type="entry name" value="HIT_Hint"/>
</dbReference>
<dbReference type="InterPro" id="IPR011146">
    <property type="entry name" value="HIT-like"/>
</dbReference>
<reference evidence="2 3" key="1">
    <citation type="submission" date="2018-01" db="EMBL/GenBank/DDBJ databases">
        <title>Complete genome sequence of Bacteriovorax stolpii DSM12778.</title>
        <authorList>
            <person name="Tang B."/>
            <person name="Chang J."/>
        </authorList>
    </citation>
    <scope>NUCLEOTIDE SEQUENCE [LARGE SCALE GENOMIC DNA]</scope>
    <source>
        <strain evidence="2 3">DSM 12778</strain>
    </source>
</reference>
<dbReference type="Pfam" id="PF01230">
    <property type="entry name" value="HIT"/>
    <property type="match status" value="1"/>
</dbReference>
<dbReference type="PIRSF" id="PIRSF000714">
    <property type="entry name" value="HIT"/>
    <property type="match status" value="1"/>
</dbReference>
<dbReference type="Proteomes" id="UP000235584">
    <property type="component" value="Chromosome"/>
</dbReference>
<protein>
    <submittedName>
        <fullName evidence="2">Uncharacterized protein</fullName>
    </submittedName>
</protein>
<keyword evidence="3" id="KW-1185">Reference proteome</keyword>
<dbReference type="KEGG" id="bsto:C0V70_05600"/>
<dbReference type="RefSeq" id="WP_102242890.1">
    <property type="nucleotide sequence ID" value="NZ_CP025704.1"/>
</dbReference>
<dbReference type="InterPro" id="IPR036265">
    <property type="entry name" value="HIT-like_sf"/>
</dbReference>
<accession>A0A2K9NR87</accession>
<organism evidence="2 3">
    <name type="scientific">Bacteriovorax stolpii</name>
    <name type="common">Bdellovibrio stolpii</name>
    <dbReference type="NCBI Taxonomy" id="960"/>
    <lineage>
        <taxon>Bacteria</taxon>
        <taxon>Pseudomonadati</taxon>
        <taxon>Bdellovibrionota</taxon>
        <taxon>Bacteriovoracia</taxon>
        <taxon>Bacteriovoracales</taxon>
        <taxon>Bacteriovoracaceae</taxon>
        <taxon>Bacteriovorax</taxon>
    </lineage>
</organism>
<evidence type="ECO:0000256" key="1">
    <source>
        <dbReference type="PROSITE-ProRule" id="PRU00464"/>
    </source>
</evidence>
<dbReference type="AlphaFoldDB" id="A0A2K9NR87"/>
<dbReference type="PROSITE" id="PS51084">
    <property type="entry name" value="HIT_2"/>
    <property type="match status" value="1"/>
</dbReference>
<proteinExistence type="predicted"/>
<name>A0A2K9NR87_BACTC</name>
<dbReference type="EMBL" id="CP025704">
    <property type="protein sequence ID" value="AUN97595.1"/>
    <property type="molecule type" value="Genomic_DNA"/>
</dbReference>
<gene>
    <name evidence="2" type="ORF">C0V70_05600</name>
</gene>
<sequence length="137" mass="15707">MNANRFTVDPVIEQNSVFIANLGLSTVFLKNDKENPWFILVPRKTGAIELVDLSHEEQTMLMEEISIVSEFLKSHYQPHKLNVGSLGNIVQQLHIHVIARYPTDRAWPGPIWGSPTTIEFDELELENLKSNFSEYVE</sequence>
<dbReference type="Gene3D" id="3.30.428.10">
    <property type="entry name" value="HIT-like"/>
    <property type="match status" value="1"/>
</dbReference>
<dbReference type="SUPFAM" id="SSF54197">
    <property type="entry name" value="HIT-like"/>
    <property type="match status" value="1"/>
</dbReference>